<dbReference type="PANTHER" id="PTHR35694">
    <property type="entry name" value="DENEDDYLASE"/>
    <property type="match status" value="1"/>
</dbReference>
<dbReference type="RefSeq" id="XP_010904886.1">
    <property type="nucleotide sequence ID" value="XM_010906584.3"/>
</dbReference>
<dbReference type="KEGG" id="egu:105032205"/>
<sequence>MSLSSLQSPPLPLRLPSFHFLPPSPFLSRNPAAFSPRTLITRRPLFFRLRSRLPAALPATDQGILQALVGSSDDAVDEARTHLPAVRSYEGDLARLTLVGAVSYDQALTAAAADGGDAAEDHLSSGKSTMVVETVLPGSSDEHSTVSTRLFLPAKKVKEKAKTLRSSLTADILSSSPTVSKNILAMTFRQVVLQRLWSFQLSLFSPGTKRDMKDLASPREDPTDITVSSSDERFLSSLAEAICSCVLQDTERNYHGHASDLRSNNLFDWLQKPRHNCSVDSSICIYRISECEIVGNARKHVDKFNPVKEKSLDRERKMKHRWWAPPSYSRLVKYGGPGFSDWTSEFIPAYRLQIDSHTFKDTKLEGWQKLAENRWEVLLTHFQMVELANILDMYYEDQYALPDKQLSYNLVTKSSNVSRNKSSAWKMIFVSLAGGFIVILISVLAQVCWPHLRKSRKALEQNTSVPLSETDSCHLRLLEVAEVEALCVSIVKKIKDALCWPGDIMFDANLGAWTGKLPPCLRNNSLMLHAIDGTREDATCHPGDVQTNAELSTNVSSSETINADGLLTAQDIASFQVVLSGDGKIIGFQPTSRVAVNNWASNPLVKELYEERKLSPGLLEPTLKIPRPHEVVLIELLMSVAPESSFALARPIDQSRQVL</sequence>
<proteinExistence type="predicted"/>
<evidence type="ECO:0000313" key="2">
    <source>
        <dbReference type="Proteomes" id="UP000504607"/>
    </source>
</evidence>
<feature type="transmembrane region" description="Helical" evidence="1">
    <location>
        <begin position="424"/>
        <end position="449"/>
    </location>
</feature>
<keyword evidence="1" id="KW-0472">Membrane</keyword>
<gene>
    <name evidence="3" type="primary">LOC105032205</name>
</gene>
<dbReference type="OrthoDB" id="1894747at2759"/>
<keyword evidence="1" id="KW-1133">Transmembrane helix</keyword>
<keyword evidence="1" id="KW-0812">Transmembrane</keyword>
<keyword evidence="2" id="KW-1185">Reference proteome</keyword>
<dbReference type="GeneID" id="105032205"/>
<dbReference type="Proteomes" id="UP000504607">
    <property type="component" value="Unplaced"/>
</dbReference>
<dbReference type="InParanoid" id="A0A6I9Q944"/>
<dbReference type="AlphaFoldDB" id="A0A6I9Q944"/>
<evidence type="ECO:0000313" key="3">
    <source>
        <dbReference type="RefSeq" id="XP_010904886.1"/>
    </source>
</evidence>
<reference evidence="3" key="1">
    <citation type="submission" date="2025-08" db="UniProtKB">
        <authorList>
            <consortium name="RefSeq"/>
        </authorList>
    </citation>
    <scope>IDENTIFICATION</scope>
</reference>
<protein>
    <submittedName>
        <fullName evidence="3">Uncharacterized protein LOC105032205 isoform X1</fullName>
    </submittedName>
</protein>
<organism evidence="2 3">
    <name type="scientific">Elaeis guineensis var. tenera</name>
    <name type="common">Oil palm</name>
    <dbReference type="NCBI Taxonomy" id="51953"/>
    <lineage>
        <taxon>Eukaryota</taxon>
        <taxon>Viridiplantae</taxon>
        <taxon>Streptophyta</taxon>
        <taxon>Embryophyta</taxon>
        <taxon>Tracheophyta</taxon>
        <taxon>Spermatophyta</taxon>
        <taxon>Magnoliopsida</taxon>
        <taxon>Liliopsida</taxon>
        <taxon>Arecaceae</taxon>
        <taxon>Arecoideae</taxon>
        <taxon>Cocoseae</taxon>
        <taxon>Elaeidinae</taxon>
        <taxon>Elaeis</taxon>
    </lineage>
</organism>
<accession>A0A6I9Q944</accession>
<dbReference type="PANTHER" id="PTHR35694:SF1">
    <property type="entry name" value="DENEDDYLASE"/>
    <property type="match status" value="1"/>
</dbReference>
<name>A0A6I9Q944_ELAGV</name>
<dbReference type="FunCoup" id="A0A6I9Q944">
    <property type="interactions" value="2129"/>
</dbReference>
<evidence type="ECO:0000256" key="1">
    <source>
        <dbReference type="SAM" id="Phobius"/>
    </source>
</evidence>